<keyword evidence="6 8" id="KW-0472">Membrane</keyword>
<protein>
    <submittedName>
        <fullName evidence="10">MFS transporter</fullName>
    </submittedName>
</protein>
<feature type="region of interest" description="Disordered" evidence="7">
    <location>
        <begin position="548"/>
        <end position="574"/>
    </location>
</feature>
<keyword evidence="5 8" id="KW-1133">Transmembrane helix</keyword>
<keyword evidence="2" id="KW-0813">Transport</keyword>
<feature type="transmembrane region" description="Helical" evidence="8">
    <location>
        <begin position="365"/>
        <end position="385"/>
    </location>
</feature>
<dbReference type="InterPro" id="IPR036259">
    <property type="entry name" value="MFS_trans_sf"/>
</dbReference>
<feature type="transmembrane region" description="Helical" evidence="8">
    <location>
        <begin position="311"/>
        <end position="332"/>
    </location>
</feature>
<feature type="transmembrane region" description="Helical" evidence="8">
    <location>
        <begin position="58"/>
        <end position="78"/>
    </location>
</feature>
<evidence type="ECO:0000256" key="5">
    <source>
        <dbReference type="ARBA" id="ARBA00022989"/>
    </source>
</evidence>
<evidence type="ECO:0000256" key="4">
    <source>
        <dbReference type="ARBA" id="ARBA00022692"/>
    </source>
</evidence>
<comment type="caution">
    <text evidence="10">The sequence shown here is derived from an EMBL/GenBank/DDBJ whole genome shotgun (WGS) entry which is preliminary data.</text>
</comment>
<keyword evidence="3" id="KW-1003">Cell membrane</keyword>
<feature type="transmembrane region" description="Helical" evidence="8">
    <location>
        <begin position="173"/>
        <end position="197"/>
    </location>
</feature>
<feature type="compositionally biased region" description="Low complexity" evidence="7">
    <location>
        <begin position="548"/>
        <end position="561"/>
    </location>
</feature>
<feature type="transmembrane region" description="Helical" evidence="8">
    <location>
        <begin position="20"/>
        <end position="46"/>
    </location>
</feature>
<feature type="transmembrane region" description="Helical" evidence="8">
    <location>
        <begin position="209"/>
        <end position="230"/>
    </location>
</feature>
<evidence type="ECO:0000313" key="10">
    <source>
        <dbReference type="EMBL" id="MBR7833026.1"/>
    </source>
</evidence>
<dbReference type="EMBL" id="JAGSOG010000021">
    <property type="protein sequence ID" value="MBR7833026.1"/>
    <property type="molecule type" value="Genomic_DNA"/>
</dbReference>
<evidence type="ECO:0000256" key="8">
    <source>
        <dbReference type="SAM" id="Phobius"/>
    </source>
</evidence>
<evidence type="ECO:0000256" key="2">
    <source>
        <dbReference type="ARBA" id="ARBA00022448"/>
    </source>
</evidence>
<dbReference type="GO" id="GO:0022857">
    <property type="term" value="F:transmembrane transporter activity"/>
    <property type="evidence" value="ECO:0007669"/>
    <property type="project" value="InterPro"/>
</dbReference>
<evidence type="ECO:0000259" key="9">
    <source>
        <dbReference type="PROSITE" id="PS50850"/>
    </source>
</evidence>
<feature type="region of interest" description="Disordered" evidence="7">
    <location>
        <begin position="507"/>
        <end position="530"/>
    </location>
</feature>
<dbReference type="InterPro" id="IPR011701">
    <property type="entry name" value="MFS"/>
</dbReference>
<evidence type="ECO:0000256" key="1">
    <source>
        <dbReference type="ARBA" id="ARBA00004651"/>
    </source>
</evidence>
<gene>
    <name evidence="10" type="ORF">KDL01_07115</name>
</gene>
<comment type="subcellular location">
    <subcellularLocation>
        <location evidence="1">Cell membrane</location>
        <topology evidence="1">Multi-pass membrane protein</topology>
    </subcellularLocation>
</comment>
<evidence type="ECO:0000256" key="3">
    <source>
        <dbReference type="ARBA" id="ARBA00022475"/>
    </source>
</evidence>
<dbReference type="Pfam" id="PF07690">
    <property type="entry name" value="MFS_1"/>
    <property type="match status" value="1"/>
</dbReference>
<name>A0A941EKI4_9ACTN</name>
<dbReference type="Proteomes" id="UP000675781">
    <property type="component" value="Unassembled WGS sequence"/>
</dbReference>
<dbReference type="PANTHER" id="PTHR42718:SF47">
    <property type="entry name" value="METHYL VIOLOGEN RESISTANCE PROTEIN SMVA"/>
    <property type="match status" value="1"/>
</dbReference>
<dbReference type="RefSeq" id="WP_212527550.1">
    <property type="nucleotide sequence ID" value="NZ_JAGSOG010000021.1"/>
</dbReference>
<feature type="transmembrane region" description="Helical" evidence="8">
    <location>
        <begin position="275"/>
        <end position="299"/>
    </location>
</feature>
<dbReference type="InterPro" id="IPR020846">
    <property type="entry name" value="MFS_dom"/>
</dbReference>
<feature type="transmembrane region" description="Helical" evidence="8">
    <location>
        <begin position="339"/>
        <end position="359"/>
    </location>
</feature>
<dbReference type="AlphaFoldDB" id="A0A941EKI4"/>
<keyword evidence="4 8" id="KW-0812">Transmembrane</keyword>
<proteinExistence type="predicted"/>
<dbReference type="SUPFAM" id="SSF103473">
    <property type="entry name" value="MFS general substrate transporter"/>
    <property type="match status" value="1"/>
</dbReference>
<dbReference type="Gene3D" id="1.20.1720.10">
    <property type="entry name" value="Multidrug resistance protein D"/>
    <property type="match status" value="2"/>
</dbReference>
<keyword evidence="11" id="KW-1185">Reference proteome</keyword>
<accession>A0A941EKI4</accession>
<reference evidence="10" key="1">
    <citation type="submission" date="2021-04" db="EMBL/GenBank/DDBJ databases">
        <title>Genome based classification of Actinospica acidithermotolerans sp. nov., an actinobacterium isolated from an Indonesian hot spring.</title>
        <authorList>
            <person name="Kusuma A.B."/>
            <person name="Putra K.E."/>
            <person name="Nafisah S."/>
            <person name="Loh J."/>
            <person name="Nouioui I."/>
            <person name="Goodfellow M."/>
        </authorList>
    </citation>
    <scope>NUCLEOTIDE SEQUENCE</scope>
    <source>
        <strain evidence="10">CSCA 57</strain>
    </source>
</reference>
<feature type="transmembrane region" description="Helical" evidence="8">
    <location>
        <begin position="236"/>
        <end position="254"/>
    </location>
</feature>
<dbReference type="PANTHER" id="PTHR42718">
    <property type="entry name" value="MAJOR FACILITATOR SUPERFAMILY MULTIDRUG TRANSPORTER MFSC"/>
    <property type="match status" value="1"/>
</dbReference>
<feature type="transmembrane region" description="Helical" evidence="8">
    <location>
        <begin position="87"/>
        <end position="106"/>
    </location>
</feature>
<sequence>MTRNQVVEGAAPRAGRREWIALAVLLLPLLLVSMDTSVLLYAVPFITRALHPSSTQQLWMYDMYGFVLAGLLITMGAIGDRIGRRRLLLVGAFFFSVASLGAAYAGSAGELIAARAVQGVAGATLMPSTLALIRNLFHDEAQRRKAIGVWTGGMMGGILIGPVISGILLDHYFWGSVFLINLPFMVLLLVLGPILLPEYRTDRSGRFDLLGALLSFAAVLPIIFGVSEIAENGLDPLRLGSIACGLIVGALFLIRQRTAQHPMLELRLFRSRGYSGALLTNLVGTFALLGNAIFLTQYLQSVLGMSPLKAALWSVVPSLGVGAMIGLCSALVKVVERAYIVAGCFTVMISGYVVQAALLRADSPLWVSMLGAALLACGAVGVMTLGNELLMSAIPPERAGSAAAVNETVGELGGALGMAVLGSIGAAVYRHHLGTAVPTGARSTLGGAVATAVHLPVSEAEHLLSLARTAFTAGLNTVSLVGAALMAVAALLTALFLRGVTPADPAAPAAEDSVSATADTDTDTTVPSPDDAITARAADATASTGAASTAAASTATASTATPVAQPYSSAEALI</sequence>
<evidence type="ECO:0000313" key="11">
    <source>
        <dbReference type="Proteomes" id="UP000675781"/>
    </source>
</evidence>
<evidence type="ECO:0000256" key="7">
    <source>
        <dbReference type="SAM" id="MobiDB-lite"/>
    </source>
</evidence>
<dbReference type="CDD" id="cd17321">
    <property type="entry name" value="MFS_MMR_MDR_like"/>
    <property type="match status" value="1"/>
</dbReference>
<dbReference type="GO" id="GO:0005886">
    <property type="term" value="C:plasma membrane"/>
    <property type="evidence" value="ECO:0007669"/>
    <property type="project" value="UniProtKB-SubCell"/>
</dbReference>
<dbReference type="PROSITE" id="PS50850">
    <property type="entry name" value="MFS"/>
    <property type="match status" value="1"/>
</dbReference>
<feature type="domain" description="Major facilitator superfamily (MFS) profile" evidence="9">
    <location>
        <begin position="21"/>
        <end position="501"/>
    </location>
</feature>
<organism evidence="10 11">
    <name type="scientific">Actinospica durhamensis</name>
    <dbReference type="NCBI Taxonomy" id="1508375"/>
    <lineage>
        <taxon>Bacteria</taxon>
        <taxon>Bacillati</taxon>
        <taxon>Actinomycetota</taxon>
        <taxon>Actinomycetes</taxon>
        <taxon>Catenulisporales</taxon>
        <taxon>Actinospicaceae</taxon>
        <taxon>Actinospica</taxon>
    </lineage>
</organism>
<feature type="transmembrane region" description="Helical" evidence="8">
    <location>
        <begin position="146"/>
        <end position="167"/>
    </location>
</feature>
<feature type="transmembrane region" description="Helical" evidence="8">
    <location>
        <begin position="112"/>
        <end position="134"/>
    </location>
</feature>
<feature type="transmembrane region" description="Helical" evidence="8">
    <location>
        <begin position="473"/>
        <end position="497"/>
    </location>
</feature>
<evidence type="ECO:0000256" key="6">
    <source>
        <dbReference type="ARBA" id="ARBA00023136"/>
    </source>
</evidence>